<reference evidence="5 6" key="1">
    <citation type="submission" date="2016-10" db="EMBL/GenBank/DDBJ databases">
        <authorList>
            <person name="de Groot N.N."/>
        </authorList>
    </citation>
    <scope>NUCLEOTIDE SEQUENCE [LARGE SCALE GENOMIC DNA]</scope>
    <source>
        <strain evidence="5 6">DSM 2784</strain>
    </source>
</reference>
<dbReference type="CDD" id="cd04496">
    <property type="entry name" value="SSB_OBF"/>
    <property type="match status" value="1"/>
</dbReference>
<dbReference type="GO" id="GO:0009295">
    <property type="term" value="C:nucleoid"/>
    <property type="evidence" value="ECO:0007669"/>
    <property type="project" value="TreeGrafter"/>
</dbReference>
<dbReference type="GO" id="GO:0003697">
    <property type="term" value="F:single-stranded DNA binding"/>
    <property type="evidence" value="ECO:0007669"/>
    <property type="project" value="UniProtKB-UniRule"/>
</dbReference>
<keyword evidence="6" id="KW-1185">Reference proteome</keyword>
<dbReference type="SUPFAM" id="SSF50249">
    <property type="entry name" value="Nucleic acid-binding proteins"/>
    <property type="match status" value="1"/>
</dbReference>
<dbReference type="InterPro" id="IPR000424">
    <property type="entry name" value="Primosome_PriB/ssb"/>
</dbReference>
<sequence>MNHVVLIGRLVRDPELRHIASTGRAVANFTIAVDRNLSRDKKAEYQQKGIPTADFIRVNVWGRQAETSAQYLAKGRMVAVEGAITTGSFKTNTGETRYTTEVTANHVEFLERSDSPGRSGSYSDPSMEYDPGDFSNASADLDDDEVPF</sequence>
<dbReference type="PIRSF" id="PIRSF002070">
    <property type="entry name" value="SSB"/>
    <property type="match status" value="1"/>
</dbReference>
<dbReference type="InterPro" id="IPR011344">
    <property type="entry name" value="ssDNA-bd"/>
</dbReference>
<gene>
    <name evidence="5" type="ORF">SAMN03080599_00333</name>
</gene>
<dbReference type="HAMAP" id="MF_00984">
    <property type="entry name" value="SSB"/>
    <property type="match status" value="1"/>
</dbReference>
<dbReference type="STRING" id="1120920.SAMN03080599_00333"/>
<dbReference type="Gene3D" id="2.40.50.140">
    <property type="entry name" value="Nucleic acid-binding proteins"/>
    <property type="match status" value="1"/>
</dbReference>
<dbReference type="NCBIfam" id="TIGR00621">
    <property type="entry name" value="ssb"/>
    <property type="match status" value="1"/>
</dbReference>
<comment type="caution">
    <text evidence="2">Lacks conserved residue(s) required for the propagation of feature annotation.</text>
</comment>
<accession>A0A1G5RRY9</accession>
<evidence type="ECO:0000313" key="6">
    <source>
        <dbReference type="Proteomes" id="UP000199208"/>
    </source>
</evidence>
<proteinExistence type="inferred from homology"/>
<evidence type="ECO:0000256" key="1">
    <source>
        <dbReference type="ARBA" id="ARBA00023125"/>
    </source>
</evidence>
<evidence type="ECO:0000256" key="4">
    <source>
        <dbReference type="SAM" id="MobiDB-lite"/>
    </source>
</evidence>
<evidence type="ECO:0000256" key="3">
    <source>
        <dbReference type="PIRNR" id="PIRNR002070"/>
    </source>
</evidence>
<dbReference type="Pfam" id="PF00436">
    <property type="entry name" value="SSB"/>
    <property type="match status" value="1"/>
</dbReference>
<evidence type="ECO:0000313" key="5">
    <source>
        <dbReference type="EMBL" id="SCZ76618.1"/>
    </source>
</evidence>
<name>A0A1G5RRY9_9FIRM</name>
<feature type="region of interest" description="Disordered" evidence="4">
    <location>
        <begin position="104"/>
        <end position="148"/>
    </location>
</feature>
<dbReference type="AlphaFoldDB" id="A0A1G5RRY9"/>
<dbReference type="PANTHER" id="PTHR10302">
    <property type="entry name" value="SINGLE-STRANDED DNA-BINDING PROTEIN"/>
    <property type="match status" value="1"/>
</dbReference>
<dbReference type="InterPro" id="IPR012340">
    <property type="entry name" value="NA-bd_OB-fold"/>
</dbReference>
<dbReference type="OrthoDB" id="9809878at2"/>
<dbReference type="RefSeq" id="WP_092589139.1">
    <property type="nucleotide sequence ID" value="NZ_FMWL01000001.1"/>
</dbReference>
<protein>
    <recommendedName>
        <fullName evidence="2 3">Single-stranded DNA-binding protein</fullName>
        <shortName evidence="2">SSB</shortName>
    </recommendedName>
</protein>
<dbReference type="EMBL" id="FMWL01000001">
    <property type="protein sequence ID" value="SCZ76618.1"/>
    <property type="molecule type" value="Genomic_DNA"/>
</dbReference>
<dbReference type="PANTHER" id="PTHR10302:SF27">
    <property type="entry name" value="SINGLE-STRANDED DNA-BINDING PROTEIN"/>
    <property type="match status" value="1"/>
</dbReference>
<keyword evidence="1 2" id="KW-0238">DNA-binding</keyword>
<organism evidence="5 6">
    <name type="scientific">Acidaminobacter hydrogenoformans DSM 2784</name>
    <dbReference type="NCBI Taxonomy" id="1120920"/>
    <lineage>
        <taxon>Bacteria</taxon>
        <taxon>Bacillati</taxon>
        <taxon>Bacillota</taxon>
        <taxon>Clostridia</taxon>
        <taxon>Peptostreptococcales</taxon>
        <taxon>Acidaminobacteraceae</taxon>
        <taxon>Acidaminobacter</taxon>
    </lineage>
</organism>
<dbReference type="Proteomes" id="UP000199208">
    <property type="component" value="Unassembled WGS sequence"/>
</dbReference>
<comment type="subunit">
    <text evidence="2">Homotetramer.</text>
</comment>
<evidence type="ECO:0000256" key="2">
    <source>
        <dbReference type="HAMAP-Rule" id="MF_00984"/>
    </source>
</evidence>
<dbReference type="GO" id="GO:0006260">
    <property type="term" value="P:DNA replication"/>
    <property type="evidence" value="ECO:0007669"/>
    <property type="project" value="InterPro"/>
</dbReference>
<dbReference type="PROSITE" id="PS50935">
    <property type="entry name" value="SSB"/>
    <property type="match status" value="1"/>
</dbReference>